<dbReference type="EMBL" id="MU004186">
    <property type="protein sequence ID" value="KAF2497986.1"/>
    <property type="molecule type" value="Genomic_DNA"/>
</dbReference>
<evidence type="ECO:0000313" key="2">
    <source>
        <dbReference type="EMBL" id="KAF2497986.1"/>
    </source>
</evidence>
<dbReference type="OrthoDB" id="20872at2759"/>
<sequence>MYLLNTQTLLLEFFQANIPPYAILSHTWGDEEVSFEDIHKPEEARKKAGFSKIQQCCTQAITDSFMYAWCDTCCIDKRSSAELSEAINSMFKWYEAAEVCYAFVCDIDRENAVAVSPPTLQTGGTWFTRGWTLQELLAPSDIVFYDKSWYEIGTRNSLAEEISRITGIDTDFLLGYRQIFEASVAQRMSWASIRSTTRPEDIAYSLLGIFNINMPLLYGEGGLNAFKRLQLQLLEASNEHTIFAWSGETRMDTVLAPSPWYFKNCQNIIPSTSVSNHGHSMTNHGLSIKLAFYRPQAHDVVSVEPAAGKRVPESLRKGAILVLALLNCQVSGNVNGDLIIGMHLLWDQNSDRYSRTNSEPRIGSQSVTVVDKATVNHADKKIHAVFRTLNIAAFTKIPDALGLDWTGPKSFTISQLPQNRPGYEIVGCRRDNYMFRTRYAVHDVLGRTIQVGDTTSRDCCALYFQRTRFGAFDRGLFAVIFGIKECRIWTYIALDVPRSALSTDRAIMSLVDTQAIQRDRATRKIWFPEAVHIVTVAIRKSRFHFTDFVIEIQVRLAAEERLFSVQKAPQIGREPDFLPEISSSVILTLLQDE</sequence>
<evidence type="ECO:0000259" key="1">
    <source>
        <dbReference type="Pfam" id="PF06985"/>
    </source>
</evidence>
<organism evidence="2 3">
    <name type="scientific">Lophium mytilinum</name>
    <dbReference type="NCBI Taxonomy" id="390894"/>
    <lineage>
        <taxon>Eukaryota</taxon>
        <taxon>Fungi</taxon>
        <taxon>Dikarya</taxon>
        <taxon>Ascomycota</taxon>
        <taxon>Pezizomycotina</taxon>
        <taxon>Dothideomycetes</taxon>
        <taxon>Pleosporomycetidae</taxon>
        <taxon>Mytilinidiales</taxon>
        <taxon>Mytilinidiaceae</taxon>
        <taxon>Lophium</taxon>
    </lineage>
</organism>
<gene>
    <name evidence="2" type="ORF">BU16DRAFT_525553</name>
</gene>
<dbReference type="Pfam" id="PF06985">
    <property type="entry name" value="HET"/>
    <property type="match status" value="1"/>
</dbReference>
<name>A0A6A6R0D8_9PEZI</name>
<accession>A0A6A6R0D8</accession>
<protein>
    <submittedName>
        <fullName evidence="2">HET-domain-containing protein</fullName>
    </submittedName>
</protein>
<evidence type="ECO:0000313" key="3">
    <source>
        <dbReference type="Proteomes" id="UP000799750"/>
    </source>
</evidence>
<dbReference type="PANTHER" id="PTHR10622:SF10">
    <property type="entry name" value="HET DOMAIN-CONTAINING PROTEIN"/>
    <property type="match status" value="1"/>
</dbReference>
<dbReference type="Proteomes" id="UP000799750">
    <property type="component" value="Unassembled WGS sequence"/>
</dbReference>
<dbReference type="PANTHER" id="PTHR10622">
    <property type="entry name" value="HET DOMAIN-CONTAINING PROTEIN"/>
    <property type="match status" value="1"/>
</dbReference>
<dbReference type="AlphaFoldDB" id="A0A6A6R0D8"/>
<feature type="domain" description="Heterokaryon incompatibility" evidence="1">
    <location>
        <begin position="21"/>
        <end position="110"/>
    </location>
</feature>
<proteinExistence type="predicted"/>
<keyword evidence="3" id="KW-1185">Reference proteome</keyword>
<reference evidence="2" key="1">
    <citation type="journal article" date="2020" name="Stud. Mycol.">
        <title>101 Dothideomycetes genomes: a test case for predicting lifestyles and emergence of pathogens.</title>
        <authorList>
            <person name="Haridas S."/>
            <person name="Albert R."/>
            <person name="Binder M."/>
            <person name="Bloem J."/>
            <person name="Labutti K."/>
            <person name="Salamov A."/>
            <person name="Andreopoulos B."/>
            <person name="Baker S."/>
            <person name="Barry K."/>
            <person name="Bills G."/>
            <person name="Bluhm B."/>
            <person name="Cannon C."/>
            <person name="Castanera R."/>
            <person name="Culley D."/>
            <person name="Daum C."/>
            <person name="Ezra D."/>
            <person name="Gonzalez J."/>
            <person name="Henrissat B."/>
            <person name="Kuo A."/>
            <person name="Liang C."/>
            <person name="Lipzen A."/>
            <person name="Lutzoni F."/>
            <person name="Magnuson J."/>
            <person name="Mondo S."/>
            <person name="Nolan M."/>
            <person name="Ohm R."/>
            <person name="Pangilinan J."/>
            <person name="Park H.-J."/>
            <person name="Ramirez L."/>
            <person name="Alfaro M."/>
            <person name="Sun H."/>
            <person name="Tritt A."/>
            <person name="Yoshinaga Y."/>
            <person name="Zwiers L.-H."/>
            <person name="Turgeon B."/>
            <person name="Goodwin S."/>
            <person name="Spatafora J."/>
            <person name="Crous P."/>
            <person name="Grigoriev I."/>
        </authorList>
    </citation>
    <scope>NUCLEOTIDE SEQUENCE</scope>
    <source>
        <strain evidence="2">CBS 269.34</strain>
    </source>
</reference>
<dbReference type="InterPro" id="IPR010730">
    <property type="entry name" value="HET"/>
</dbReference>